<evidence type="ECO:0000256" key="4">
    <source>
        <dbReference type="ARBA" id="ARBA00023002"/>
    </source>
</evidence>
<dbReference type="Gene3D" id="1.10.630.10">
    <property type="entry name" value="Cytochrome P450"/>
    <property type="match status" value="1"/>
</dbReference>
<dbReference type="SUPFAM" id="SSF48113">
    <property type="entry name" value="Heme-dependent peroxidases"/>
    <property type="match status" value="1"/>
</dbReference>
<evidence type="ECO:0000313" key="8">
    <source>
        <dbReference type="Proteomes" id="UP001212997"/>
    </source>
</evidence>
<dbReference type="InterPro" id="IPR036396">
    <property type="entry name" value="Cyt_P450_sf"/>
</dbReference>
<evidence type="ECO:0000256" key="5">
    <source>
        <dbReference type="ARBA" id="ARBA00023004"/>
    </source>
</evidence>
<dbReference type="Gene3D" id="1.10.640.10">
    <property type="entry name" value="Haem peroxidase domain superfamily, animal type"/>
    <property type="match status" value="1"/>
</dbReference>
<evidence type="ECO:0000256" key="1">
    <source>
        <dbReference type="ARBA" id="ARBA00022617"/>
    </source>
</evidence>
<dbReference type="SUPFAM" id="SSF48264">
    <property type="entry name" value="Cytochrome P450"/>
    <property type="match status" value="1"/>
</dbReference>
<dbReference type="Proteomes" id="UP001212997">
    <property type="component" value="Unassembled WGS sequence"/>
</dbReference>
<dbReference type="GO" id="GO:0006979">
    <property type="term" value="P:response to oxidative stress"/>
    <property type="evidence" value="ECO:0007669"/>
    <property type="project" value="InterPro"/>
</dbReference>
<keyword evidence="5 6" id="KW-0408">Iron</keyword>
<dbReference type="EMBL" id="JANAWD010000006">
    <property type="protein sequence ID" value="KAJ3491858.1"/>
    <property type="molecule type" value="Genomic_DNA"/>
</dbReference>
<dbReference type="GO" id="GO:0004601">
    <property type="term" value="F:peroxidase activity"/>
    <property type="evidence" value="ECO:0007669"/>
    <property type="project" value="InterPro"/>
</dbReference>
<dbReference type="InterPro" id="IPR010255">
    <property type="entry name" value="Haem_peroxidase_sf"/>
</dbReference>
<dbReference type="InterPro" id="IPR037120">
    <property type="entry name" value="Haem_peroxidase_sf_animal"/>
</dbReference>
<keyword evidence="8" id="KW-1185">Reference proteome</keyword>
<keyword evidence="1 6" id="KW-0349">Heme</keyword>
<dbReference type="InterPro" id="IPR034812">
    <property type="entry name" value="Ppo-like_N"/>
</dbReference>
<dbReference type="PANTHER" id="PTHR11903:SF37">
    <property type="entry name" value="PSI-PRODUCING OXYGENASE A"/>
    <property type="match status" value="1"/>
</dbReference>
<name>A0AAD5YII7_9APHY</name>
<dbReference type="GO" id="GO:0051213">
    <property type="term" value="F:dioxygenase activity"/>
    <property type="evidence" value="ECO:0007669"/>
    <property type="project" value="UniProtKB-KW"/>
</dbReference>
<gene>
    <name evidence="7" type="ORF">NLI96_g421</name>
</gene>
<keyword evidence="2 6" id="KW-0479">Metal-binding</keyword>
<dbReference type="PROSITE" id="PS50292">
    <property type="entry name" value="PEROXIDASE_3"/>
    <property type="match status" value="1"/>
</dbReference>
<proteinExistence type="predicted"/>
<dbReference type="AlphaFoldDB" id="A0AAD5YII7"/>
<dbReference type="GO" id="GO:0016705">
    <property type="term" value="F:oxidoreductase activity, acting on paired donors, with incorporation or reduction of molecular oxygen"/>
    <property type="evidence" value="ECO:0007669"/>
    <property type="project" value="InterPro"/>
</dbReference>
<evidence type="ECO:0000313" key="7">
    <source>
        <dbReference type="EMBL" id="KAJ3491858.1"/>
    </source>
</evidence>
<dbReference type="GO" id="GO:0006631">
    <property type="term" value="P:fatty acid metabolic process"/>
    <property type="evidence" value="ECO:0007669"/>
    <property type="project" value="UniProtKB-ARBA"/>
</dbReference>
<dbReference type="InterPro" id="IPR050783">
    <property type="entry name" value="Oxylipin_biosynth_metab"/>
</dbReference>
<feature type="binding site" description="axial binding residue" evidence="6">
    <location>
        <position position="379"/>
    </location>
    <ligand>
        <name>heme b</name>
        <dbReference type="ChEBI" id="CHEBI:60344"/>
    </ligand>
    <ligandPart>
        <name>Fe</name>
        <dbReference type="ChEBI" id="CHEBI:18248"/>
    </ligandPart>
</feature>
<dbReference type="GO" id="GO:0005506">
    <property type="term" value="F:iron ion binding"/>
    <property type="evidence" value="ECO:0007669"/>
    <property type="project" value="InterPro"/>
</dbReference>
<organism evidence="7 8">
    <name type="scientific">Meripilus lineatus</name>
    <dbReference type="NCBI Taxonomy" id="2056292"/>
    <lineage>
        <taxon>Eukaryota</taxon>
        <taxon>Fungi</taxon>
        <taxon>Dikarya</taxon>
        <taxon>Basidiomycota</taxon>
        <taxon>Agaricomycotina</taxon>
        <taxon>Agaricomycetes</taxon>
        <taxon>Polyporales</taxon>
        <taxon>Meripilaceae</taxon>
        <taxon>Meripilus</taxon>
    </lineage>
</organism>
<sequence>MASSFVQRASTFASSITGGNGKTETSSAPLESGQSQLKVIQNFREHIRQGVGLPLDIGALSGIVDAIRHNDAIDDRKMLLEHILVFLSKLKEGALQTKLQNAVVELLYNDLPHPPATYVGTKYAWRTADGSHNNLSDPEMGKAGTPYARSVQQSHALPRDSLPDAGLVFDTLLKREKFVKHPAGLSSLMFAFAAVVIHTVFRTSHDNVNINETSSYVDLAPLYGNNQDMQNKVRTRNGRGTLHPDVFAEDRLMLLPPAVCVILVLFNRNHNYIAQKLLEINERGTYVDPSSIPLEDPQRAVKLLEQEEELFQTARLINTTWFASAVFSDYFSAILGLVRQGNSWSLNPFGEIRKADHSLFERGRGNVCSVEFNCLYRWHATTSESDEQWVHEIFEKIFPGKTPDELSIADFKQTAKALEGTMPDVTNWTFGSLQRQKDGKFKDADLAKILQDATSRPAGAFKARGTPHIMRLHEIMGIEQNRRWGVCSLNDFRKFLGLKPYSTFLEWNSNPEIAEAAQKLYGDIELLELYVGLQAEEAKPVIDGAGLCPAYTISRAILSDAIALTRGDRFFTADYTPFNMTAWGFADCQRDPTAPGYGSTLGRLFLRALPNHYTHDSTYTWFPLMTPDAMGSILTNLGDAKKYDLGNPKEFQDHPRVGSYREVASILKSPKQFAAAHQARASHIVKGAGFFISSEDSERAEREQRDIIGALTGVPGSTEKITEYFFAKTRELITRESNGIVGSNTKTVDLARDVLKFVPIHWAADLAGIPIQTKENPDDDAYDIKVLYDQLTEIYSYLFLDVEQSKLLTLRESAKSHTKKLLEHIKASYGGSRLSIAGIFGTLTSVFKKRADNEDVKQRLLALGYDNDTLTNAILAIVVGATVELSQALVHLVNFYLDDNKPTDVQALVKGAQLDAKSQGSLQGLVLEALRIDPAFTGVYRESLNNQTVGSLKLKAKDFIFVDIGSANLDSEAFANPTTVNPSRSPKDKYLIGDGSERTLGRDLATKIMSHVLRAVFSLPHLRRAPGQSGVLKRYVLGTSRTSRYEYLGRDQKQTPWATTFSVQYD</sequence>
<comment type="caution">
    <text evidence="7">The sequence shown here is derived from an EMBL/GenBank/DDBJ whole genome shotgun (WGS) entry which is preliminary data.</text>
</comment>
<dbReference type="Pfam" id="PF03098">
    <property type="entry name" value="An_peroxidase"/>
    <property type="match status" value="2"/>
</dbReference>
<protein>
    <recommendedName>
        <fullName evidence="9">Linoleate diol synthase</fullName>
    </recommendedName>
</protein>
<dbReference type="GO" id="GO:0020037">
    <property type="term" value="F:heme binding"/>
    <property type="evidence" value="ECO:0007669"/>
    <property type="project" value="InterPro"/>
</dbReference>
<keyword evidence="3" id="KW-0223">Dioxygenase</keyword>
<dbReference type="InterPro" id="IPR019791">
    <property type="entry name" value="Haem_peroxidase_animal"/>
</dbReference>
<dbReference type="PANTHER" id="PTHR11903">
    <property type="entry name" value="PROSTAGLANDIN G/H SYNTHASE"/>
    <property type="match status" value="1"/>
</dbReference>
<dbReference type="CDD" id="cd09817">
    <property type="entry name" value="linoleate_diol_synthase_like"/>
    <property type="match status" value="1"/>
</dbReference>
<keyword evidence="4" id="KW-0560">Oxidoreductase</keyword>
<dbReference type="GO" id="GO:0004497">
    <property type="term" value="F:monooxygenase activity"/>
    <property type="evidence" value="ECO:0007669"/>
    <property type="project" value="InterPro"/>
</dbReference>
<evidence type="ECO:0008006" key="9">
    <source>
        <dbReference type="Google" id="ProtNLM"/>
    </source>
</evidence>
<evidence type="ECO:0000256" key="3">
    <source>
        <dbReference type="ARBA" id="ARBA00022964"/>
    </source>
</evidence>
<evidence type="ECO:0000256" key="6">
    <source>
        <dbReference type="PIRSR" id="PIRSR619791-2"/>
    </source>
</evidence>
<reference evidence="7" key="1">
    <citation type="submission" date="2022-07" db="EMBL/GenBank/DDBJ databases">
        <title>Genome Sequence of Physisporinus lineatus.</title>
        <authorList>
            <person name="Buettner E."/>
        </authorList>
    </citation>
    <scope>NUCLEOTIDE SEQUENCE</scope>
    <source>
        <strain evidence="7">VT162</strain>
    </source>
</reference>
<evidence type="ECO:0000256" key="2">
    <source>
        <dbReference type="ARBA" id="ARBA00022723"/>
    </source>
</evidence>
<accession>A0AAD5YII7</accession>